<name>A0A5J4N6J8_9TREM</name>
<keyword evidence="4" id="KW-0067">ATP-binding</keyword>
<dbReference type="InterPro" id="IPR045851">
    <property type="entry name" value="AMP-bd_C_sf"/>
</dbReference>
<dbReference type="Proteomes" id="UP000324629">
    <property type="component" value="Unassembled WGS sequence"/>
</dbReference>
<proteinExistence type="inferred from homology"/>
<evidence type="ECO:0000313" key="7">
    <source>
        <dbReference type="EMBL" id="KAA3671077.1"/>
    </source>
</evidence>
<feature type="region of interest" description="Disordered" evidence="5">
    <location>
        <begin position="31"/>
        <end position="50"/>
    </location>
</feature>
<evidence type="ECO:0000256" key="2">
    <source>
        <dbReference type="ARBA" id="ARBA00022598"/>
    </source>
</evidence>
<dbReference type="GO" id="GO:0004467">
    <property type="term" value="F:long-chain fatty acid-CoA ligase activity"/>
    <property type="evidence" value="ECO:0007669"/>
    <property type="project" value="TreeGrafter"/>
</dbReference>
<comment type="caution">
    <text evidence="7">The sequence shown here is derived from an EMBL/GenBank/DDBJ whole genome shotgun (WGS) entry which is preliminary data.</text>
</comment>
<feature type="non-terminal residue" evidence="7">
    <location>
        <position position="216"/>
    </location>
</feature>
<evidence type="ECO:0000313" key="8">
    <source>
        <dbReference type="Proteomes" id="UP000324629"/>
    </source>
</evidence>
<evidence type="ECO:0000256" key="5">
    <source>
        <dbReference type="SAM" id="MobiDB-lite"/>
    </source>
</evidence>
<evidence type="ECO:0000256" key="4">
    <source>
        <dbReference type="ARBA" id="ARBA00022840"/>
    </source>
</evidence>
<dbReference type="GO" id="GO:0005886">
    <property type="term" value="C:plasma membrane"/>
    <property type="evidence" value="ECO:0007669"/>
    <property type="project" value="TreeGrafter"/>
</dbReference>
<protein>
    <submittedName>
        <fullName evidence="7">Solute carrier family 27 (Fatty acid transporter), member 1/4</fullName>
    </submittedName>
</protein>
<keyword evidence="2" id="KW-0436">Ligase</keyword>
<dbReference type="AlphaFoldDB" id="A0A5J4N6J8"/>
<dbReference type="GO" id="GO:0005789">
    <property type="term" value="C:endoplasmic reticulum membrane"/>
    <property type="evidence" value="ECO:0007669"/>
    <property type="project" value="TreeGrafter"/>
</dbReference>
<dbReference type="GO" id="GO:0005324">
    <property type="term" value="F:long-chain fatty acid transmembrane transporter activity"/>
    <property type="evidence" value="ECO:0007669"/>
    <property type="project" value="TreeGrafter"/>
</dbReference>
<feature type="domain" description="AMP-binding enzyme C-terminal" evidence="6">
    <location>
        <begin position="99"/>
        <end position="177"/>
    </location>
</feature>
<dbReference type="InterPro" id="IPR025110">
    <property type="entry name" value="AMP-bd_C"/>
</dbReference>
<sequence>MLHVDVKAKVLLCGLTSDDFDIITGVEHRIDRRPPSFGNPPSSPSRNLSARGPLPSHLFGSVGVLHGDLLYRDEFGYLYFSDRLGDTFRWRGENVSTAEVESVLLRIYPESSISVYGVPVPGNEGKAGMAAIVVDFKKLSEEEEKSMIETVYSNVTEHLPSYARPLFVRLCESIEMTNFSTELDIPLQATIVLFQFLKTREMSCGGKYFGILDLAE</sequence>
<evidence type="ECO:0000259" key="6">
    <source>
        <dbReference type="Pfam" id="PF13193"/>
    </source>
</evidence>
<comment type="similarity">
    <text evidence="1">Belongs to the ATP-dependent AMP-binding enzyme family.</text>
</comment>
<dbReference type="Gene3D" id="3.30.300.30">
    <property type="match status" value="1"/>
</dbReference>
<accession>A0A5J4N6J8</accession>
<dbReference type="EMBL" id="QNGE01007340">
    <property type="protein sequence ID" value="KAA3671077.1"/>
    <property type="molecule type" value="Genomic_DNA"/>
</dbReference>
<keyword evidence="3" id="KW-0547">Nucleotide-binding</keyword>
<evidence type="ECO:0000256" key="3">
    <source>
        <dbReference type="ARBA" id="ARBA00022741"/>
    </source>
</evidence>
<organism evidence="7 8">
    <name type="scientific">Paragonimus westermani</name>
    <dbReference type="NCBI Taxonomy" id="34504"/>
    <lineage>
        <taxon>Eukaryota</taxon>
        <taxon>Metazoa</taxon>
        <taxon>Spiralia</taxon>
        <taxon>Lophotrochozoa</taxon>
        <taxon>Platyhelminthes</taxon>
        <taxon>Trematoda</taxon>
        <taxon>Digenea</taxon>
        <taxon>Plagiorchiida</taxon>
        <taxon>Troglotremata</taxon>
        <taxon>Troglotrematidae</taxon>
        <taxon>Paragonimus</taxon>
    </lineage>
</organism>
<dbReference type="GO" id="GO:0005524">
    <property type="term" value="F:ATP binding"/>
    <property type="evidence" value="ECO:0007669"/>
    <property type="project" value="UniProtKB-KW"/>
</dbReference>
<gene>
    <name evidence="7" type="ORF">DEA37_0004650</name>
</gene>
<dbReference type="PANTHER" id="PTHR43107:SF15">
    <property type="entry name" value="FATTY ACID TRANSPORT PROTEIN 3, ISOFORM A"/>
    <property type="match status" value="1"/>
</dbReference>
<dbReference type="PANTHER" id="PTHR43107">
    <property type="entry name" value="LONG-CHAIN FATTY ACID TRANSPORT PROTEIN"/>
    <property type="match status" value="1"/>
</dbReference>
<keyword evidence="8" id="KW-1185">Reference proteome</keyword>
<dbReference type="Pfam" id="PF13193">
    <property type="entry name" value="AMP-binding_C"/>
    <property type="match status" value="1"/>
</dbReference>
<evidence type="ECO:0000256" key="1">
    <source>
        <dbReference type="ARBA" id="ARBA00006432"/>
    </source>
</evidence>
<dbReference type="GO" id="GO:0044539">
    <property type="term" value="P:long-chain fatty acid import into cell"/>
    <property type="evidence" value="ECO:0007669"/>
    <property type="project" value="TreeGrafter"/>
</dbReference>
<reference evidence="7 8" key="1">
    <citation type="journal article" date="2019" name="Gigascience">
        <title>Whole-genome sequence of the oriental lung fluke Paragonimus westermani.</title>
        <authorList>
            <person name="Oey H."/>
            <person name="Zakrzewski M."/>
            <person name="Narain K."/>
            <person name="Devi K.R."/>
            <person name="Agatsuma T."/>
            <person name="Nawaratna S."/>
            <person name="Gobert G.N."/>
            <person name="Jones M.K."/>
            <person name="Ragan M.A."/>
            <person name="McManus D.P."/>
            <person name="Krause L."/>
        </authorList>
    </citation>
    <scope>NUCLEOTIDE SEQUENCE [LARGE SCALE GENOMIC DNA]</scope>
    <source>
        <strain evidence="7 8">IND2009</strain>
    </source>
</reference>
<dbReference type="SUPFAM" id="SSF56801">
    <property type="entry name" value="Acetyl-CoA synthetase-like"/>
    <property type="match status" value="1"/>
</dbReference>